<keyword evidence="1" id="KW-1133">Transmembrane helix</keyword>
<dbReference type="InterPro" id="IPR036179">
    <property type="entry name" value="Ig-like_dom_sf"/>
</dbReference>
<feature type="non-terminal residue" evidence="2">
    <location>
        <position position="155"/>
    </location>
</feature>
<reference evidence="2 3" key="1">
    <citation type="submission" date="2024-05" db="EMBL/GenBank/DDBJ databases">
        <title>Genome sequencing and assembly of Indian major carp, Cirrhinus mrigala (Hamilton, 1822).</title>
        <authorList>
            <person name="Mohindra V."/>
            <person name="Chowdhury L.M."/>
            <person name="Lal K."/>
            <person name="Jena J.K."/>
        </authorList>
    </citation>
    <scope>NUCLEOTIDE SEQUENCE [LARGE SCALE GENOMIC DNA]</scope>
    <source>
        <strain evidence="2">CM1030</strain>
        <tissue evidence="2">Blood</tissue>
    </source>
</reference>
<dbReference type="Proteomes" id="UP001529510">
    <property type="component" value="Unassembled WGS sequence"/>
</dbReference>
<gene>
    <name evidence="2" type="ORF">M9458_055216</name>
</gene>
<dbReference type="AlphaFoldDB" id="A0ABD0MK17"/>
<accession>A0ABD0MK17</accession>
<keyword evidence="1" id="KW-0472">Membrane</keyword>
<evidence type="ECO:0008006" key="4">
    <source>
        <dbReference type="Google" id="ProtNLM"/>
    </source>
</evidence>
<evidence type="ECO:0000313" key="3">
    <source>
        <dbReference type="Proteomes" id="UP001529510"/>
    </source>
</evidence>
<dbReference type="SUPFAM" id="SSF48726">
    <property type="entry name" value="Immunoglobulin"/>
    <property type="match status" value="1"/>
</dbReference>
<protein>
    <recommendedName>
        <fullName evidence="4">Immunoglobulin subtype domain-containing protein</fullName>
    </recommendedName>
</protein>
<keyword evidence="1" id="KW-0812">Transmembrane</keyword>
<evidence type="ECO:0000256" key="1">
    <source>
        <dbReference type="SAM" id="Phobius"/>
    </source>
</evidence>
<dbReference type="EMBL" id="JAMKFB020000430">
    <property type="protein sequence ID" value="KAL0149428.1"/>
    <property type="molecule type" value="Genomic_DNA"/>
</dbReference>
<dbReference type="PANTHER" id="PTHR21063">
    <property type="entry name" value="LFA-3"/>
    <property type="match status" value="1"/>
</dbReference>
<dbReference type="InterPro" id="IPR013783">
    <property type="entry name" value="Ig-like_fold"/>
</dbReference>
<proteinExistence type="predicted"/>
<dbReference type="PANTHER" id="PTHR21063:SF4">
    <property type="entry name" value="CD48 ANTIGEN-RELATED"/>
    <property type="match status" value="1"/>
</dbReference>
<sequence>MEGDSVTLHTSGTEIHEDEDMLWKFAKIRIENQIFVTSDGPDGRFRHRLKLDNQTGSLTITNITPEHAGVYELEINGPISSACSYHYQRLFIIIIILFIVVFSGECGKQFIVQHHLSLPLEVEYQDKNTYSCVINNPISNQTQHLDISKLCQPCP</sequence>
<feature type="transmembrane region" description="Helical" evidence="1">
    <location>
        <begin position="90"/>
        <end position="111"/>
    </location>
</feature>
<evidence type="ECO:0000313" key="2">
    <source>
        <dbReference type="EMBL" id="KAL0149428.1"/>
    </source>
</evidence>
<keyword evidence="3" id="KW-1185">Reference proteome</keyword>
<name>A0ABD0MK17_CIRMR</name>
<comment type="caution">
    <text evidence="2">The sequence shown here is derived from an EMBL/GenBank/DDBJ whole genome shotgun (WGS) entry which is preliminary data.</text>
</comment>
<dbReference type="Gene3D" id="2.60.40.10">
    <property type="entry name" value="Immunoglobulins"/>
    <property type="match status" value="2"/>
</dbReference>
<organism evidence="2 3">
    <name type="scientific">Cirrhinus mrigala</name>
    <name type="common">Mrigala</name>
    <dbReference type="NCBI Taxonomy" id="683832"/>
    <lineage>
        <taxon>Eukaryota</taxon>
        <taxon>Metazoa</taxon>
        <taxon>Chordata</taxon>
        <taxon>Craniata</taxon>
        <taxon>Vertebrata</taxon>
        <taxon>Euteleostomi</taxon>
        <taxon>Actinopterygii</taxon>
        <taxon>Neopterygii</taxon>
        <taxon>Teleostei</taxon>
        <taxon>Ostariophysi</taxon>
        <taxon>Cypriniformes</taxon>
        <taxon>Cyprinidae</taxon>
        <taxon>Labeoninae</taxon>
        <taxon>Labeonini</taxon>
        <taxon>Cirrhinus</taxon>
    </lineage>
</organism>